<proteinExistence type="predicted"/>
<protein>
    <submittedName>
        <fullName evidence="4">Glycosyltransferase EpsH</fullName>
    </submittedName>
</protein>
<organism evidence="4 5">
    <name type="scientific">Clostridium polyendosporum</name>
    <dbReference type="NCBI Taxonomy" id="69208"/>
    <lineage>
        <taxon>Bacteria</taxon>
        <taxon>Bacillati</taxon>
        <taxon>Bacillota</taxon>
        <taxon>Clostridia</taxon>
        <taxon>Eubacteriales</taxon>
        <taxon>Clostridiaceae</taxon>
        <taxon>Clostridium</taxon>
    </lineage>
</organism>
<keyword evidence="2" id="KW-0808">Transferase</keyword>
<evidence type="ECO:0000313" key="5">
    <source>
        <dbReference type="Proteomes" id="UP000679179"/>
    </source>
</evidence>
<reference evidence="4" key="1">
    <citation type="submission" date="2021-03" db="EMBL/GenBank/DDBJ databases">
        <title>Taxonomic study of Clostridium polyendosporum from meadow-gley soil under rice.</title>
        <authorList>
            <person name="Kobayashi H."/>
            <person name="Tanizawa Y."/>
            <person name="Yagura M."/>
        </authorList>
    </citation>
    <scope>NUCLEOTIDE SEQUENCE</scope>
    <source>
        <strain evidence="4">JCM 30710</strain>
    </source>
</reference>
<dbReference type="EMBL" id="BOPZ01000009">
    <property type="protein sequence ID" value="GIM28743.1"/>
    <property type="molecule type" value="Genomic_DNA"/>
</dbReference>
<dbReference type="PANTHER" id="PTHR22916">
    <property type="entry name" value="GLYCOSYLTRANSFERASE"/>
    <property type="match status" value="1"/>
</dbReference>
<evidence type="ECO:0000256" key="2">
    <source>
        <dbReference type="ARBA" id="ARBA00022679"/>
    </source>
</evidence>
<gene>
    <name evidence="4" type="primary">epsH</name>
    <name evidence="4" type="ORF">CPJCM30710_14090</name>
</gene>
<sequence length="345" mass="41018">MCIKVSVIMPVYNSEKYLSQAVESLLCQTIRECEFIFVNDGSVDKSYEILEQYCKKDRRIKIISQQNRGVSAARNEGLKVAAGEYIGFMDADDWIEPDMYEILYNSAKVNSCDVVVSNFESELEGIKSIIEYPFSRDTVMKRKEIDEQVLPYFIKEENLNTVCTKLYKNEIIKKYNIFFPNGVELGEDHVFNLRFFTYIRTMLYINYTGYYYREVKGSATHDILRKDYFRQALNIYENNIKETEKWNIDEKIIKKLKAVKFLNYVKSYAYIYLHSDSAMKFVERYKYVKNMIKHEKVKEALNIYWDDIYNTSGWYEKMLLVMLRHRFMVGLVLITGYSKIRNNRG</sequence>
<accession>A0A919VLM4</accession>
<dbReference type="PANTHER" id="PTHR22916:SF51">
    <property type="entry name" value="GLYCOSYLTRANSFERASE EPSH-RELATED"/>
    <property type="match status" value="1"/>
</dbReference>
<dbReference type="Pfam" id="PF00535">
    <property type="entry name" value="Glycos_transf_2"/>
    <property type="match status" value="1"/>
</dbReference>
<dbReference type="SUPFAM" id="SSF53448">
    <property type="entry name" value="Nucleotide-diphospho-sugar transferases"/>
    <property type="match status" value="1"/>
</dbReference>
<feature type="domain" description="Glycosyltransferase 2-like" evidence="3">
    <location>
        <begin position="6"/>
        <end position="128"/>
    </location>
</feature>
<dbReference type="InterPro" id="IPR001173">
    <property type="entry name" value="Glyco_trans_2-like"/>
</dbReference>
<keyword evidence="1" id="KW-0328">Glycosyltransferase</keyword>
<keyword evidence="5" id="KW-1185">Reference proteome</keyword>
<dbReference type="CDD" id="cd00761">
    <property type="entry name" value="Glyco_tranf_GTA_type"/>
    <property type="match status" value="1"/>
</dbReference>
<dbReference type="AlphaFoldDB" id="A0A919VLM4"/>
<evidence type="ECO:0000313" key="4">
    <source>
        <dbReference type="EMBL" id="GIM28743.1"/>
    </source>
</evidence>
<evidence type="ECO:0000259" key="3">
    <source>
        <dbReference type="Pfam" id="PF00535"/>
    </source>
</evidence>
<dbReference type="Proteomes" id="UP000679179">
    <property type="component" value="Unassembled WGS sequence"/>
</dbReference>
<dbReference type="InterPro" id="IPR029044">
    <property type="entry name" value="Nucleotide-diphossugar_trans"/>
</dbReference>
<dbReference type="Gene3D" id="3.90.550.10">
    <property type="entry name" value="Spore Coat Polysaccharide Biosynthesis Protein SpsA, Chain A"/>
    <property type="match status" value="1"/>
</dbReference>
<dbReference type="GO" id="GO:0016757">
    <property type="term" value="F:glycosyltransferase activity"/>
    <property type="evidence" value="ECO:0007669"/>
    <property type="project" value="UniProtKB-KW"/>
</dbReference>
<evidence type="ECO:0000256" key="1">
    <source>
        <dbReference type="ARBA" id="ARBA00022676"/>
    </source>
</evidence>
<dbReference type="RefSeq" id="WP_212903467.1">
    <property type="nucleotide sequence ID" value="NZ_BOPZ01000009.1"/>
</dbReference>
<name>A0A919VLM4_9CLOT</name>
<comment type="caution">
    <text evidence="4">The sequence shown here is derived from an EMBL/GenBank/DDBJ whole genome shotgun (WGS) entry which is preliminary data.</text>
</comment>